<keyword evidence="2" id="KW-0479">Metal-binding</keyword>
<keyword evidence="8" id="KW-1015">Disulfide bond</keyword>
<evidence type="ECO:0000256" key="9">
    <source>
        <dbReference type="SAM" id="MobiDB-lite"/>
    </source>
</evidence>
<evidence type="ECO:0000256" key="3">
    <source>
        <dbReference type="ARBA" id="ARBA00022729"/>
    </source>
</evidence>
<evidence type="ECO:0000256" key="2">
    <source>
        <dbReference type="ARBA" id="ARBA00022723"/>
    </source>
</evidence>
<evidence type="ECO:0000313" key="11">
    <source>
        <dbReference type="Proteomes" id="UP000248148"/>
    </source>
</evidence>
<dbReference type="EMBL" id="QJTI01000025">
    <property type="protein sequence ID" value="PYF01175.1"/>
    <property type="molecule type" value="Genomic_DNA"/>
</dbReference>
<feature type="disulfide bond" evidence="8">
    <location>
        <begin position="98"/>
        <end position="329"/>
    </location>
</feature>
<feature type="compositionally biased region" description="Pro residues" evidence="9">
    <location>
        <begin position="310"/>
        <end position="319"/>
    </location>
</feature>
<protein>
    <submittedName>
        <fullName evidence="10">Murein endopeptidase</fullName>
    </submittedName>
</protein>
<gene>
    <name evidence="10" type="ORF">BJ122_1257</name>
</gene>
<comment type="caution">
    <text evidence="10">The sequence shown here is derived from an EMBL/GenBank/DDBJ whole genome shotgun (WGS) entry which is preliminary data.</text>
</comment>
<dbReference type="GO" id="GO:0046872">
    <property type="term" value="F:metal ion binding"/>
    <property type="evidence" value="ECO:0007669"/>
    <property type="project" value="UniProtKB-KW"/>
</dbReference>
<dbReference type="InterPro" id="IPR005073">
    <property type="entry name" value="Peptidase_M74"/>
</dbReference>
<evidence type="ECO:0000256" key="5">
    <source>
        <dbReference type="ARBA" id="ARBA00022801"/>
    </source>
</evidence>
<reference evidence="10 11" key="1">
    <citation type="submission" date="2018-06" db="EMBL/GenBank/DDBJ databases">
        <title>Genomic Encyclopedia of Archaeal and Bacterial Type Strains, Phase II (KMG-II): from individual species to whole genera.</title>
        <authorList>
            <person name="Goeker M."/>
        </authorList>
    </citation>
    <scope>NUCLEOTIDE SEQUENCE [LARGE SCALE GENOMIC DNA]</scope>
    <source>
        <strain evidence="10 11">JCM 11668</strain>
    </source>
</reference>
<dbReference type="AlphaFoldDB" id="A0A318THB2"/>
<keyword evidence="4" id="KW-0574">Periplasm</keyword>
<keyword evidence="5" id="KW-0378">Hydrolase</keyword>
<keyword evidence="3" id="KW-0732">Signal</keyword>
<dbReference type="PIRSF" id="PIRSF018455">
    <property type="entry name" value="MepA"/>
    <property type="match status" value="1"/>
</dbReference>
<organism evidence="10 11">
    <name type="scientific">Rhodopseudomonas faecalis</name>
    <dbReference type="NCBI Taxonomy" id="99655"/>
    <lineage>
        <taxon>Bacteria</taxon>
        <taxon>Pseudomonadati</taxon>
        <taxon>Pseudomonadota</taxon>
        <taxon>Alphaproteobacteria</taxon>
        <taxon>Hyphomicrobiales</taxon>
        <taxon>Nitrobacteraceae</taxon>
        <taxon>Rhodopseudomonas</taxon>
    </lineage>
</organism>
<feature type="disulfide bond" evidence="8">
    <location>
        <begin position="272"/>
        <end position="279"/>
    </location>
</feature>
<dbReference type="SUPFAM" id="SSF55166">
    <property type="entry name" value="Hedgehog/DD-peptidase"/>
    <property type="match status" value="1"/>
</dbReference>
<dbReference type="GO" id="GO:0030288">
    <property type="term" value="C:outer membrane-bounded periplasmic space"/>
    <property type="evidence" value="ECO:0007669"/>
    <property type="project" value="InterPro"/>
</dbReference>
<dbReference type="Proteomes" id="UP000248148">
    <property type="component" value="Unassembled WGS sequence"/>
</dbReference>
<dbReference type="GO" id="GO:0006508">
    <property type="term" value="P:proteolysis"/>
    <property type="evidence" value="ECO:0007669"/>
    <property type="project" value="UniProtKB-KW"/>
</dbReference>
<sequence length="336" mass="36484">MVSQCLPETAGGSGEVTRADVLWADMFQLAIRCCTVPLVMLLTMAIAAAQDKGSVTPKPLPALANPTDPALAAKELFARKLSAAALPPQPIGFYAKGCLAGGEALPINGEHWQVMRLSRNRNWGHPDLIAMLKRLANVAHRDAGWPGLLIGDLSQPRGGPMLTGHASHQVGLDADIWLTPAPNYLLSRNEREEMSAVMMVRSDRLDIDPASWTPSHLPVIRAAARQPEVDRIFVNAAIKKALCREAKGDRSWLGKVRPMYGHDYHFHIRIKCPASATDCEAQVPPPPGEGCAAEDFAYWFSDSVLHPKPPKTPPPPRPPMTLSDLPPACRQVLQAP</sequence>
<keyword evidence="11" id="KW-1185">Reference proteome</keyword>
<evidence type="ECO:0000313" key="10">
    <source>
        <dbReference type="EMBL" id="PYF01175.1"/>
    </source>
</evidence>
<evidence type="ECO:0000256" key="1">
    <source>
        <dbReference type="ARBA" id="ARBA00022670"/>
    </source>
</evidence>
<accession>A0A318THB2</accession>
<keyword evidence="6" id="KW-0862">Zinc</keyword>
<proteinExistence type="predicted"/>
<dbReference type="GO" id="GO:0004252">
    <property type="term" value="F:serine-type endopeptidase activity"/>
    <property type="evidence" value="ECO:0007669"/>
    <property type="project" value="InterPro"/>
</dbReference>
<evidence type="ECO:0000256" key="7">
    <source>
        <dbReference type="ARBA" id="ARBA00023049"/>
    </source>
</evidence>
<feature type="region of interest" description="Disordered" evidence="9">
    <location>
        <begin position="304"/>
        <end position="327"/>
    </location>
</feature>
<dbReference type="GO" id="GO:0008237">
    <property type="term" value="F:metallopeptidase activity"/>
    <property type="evidence" value="ECO:0007669"/>
    <property type="project" value="UniProtKB-KW"/>
</dbReference>
<dbReference type="Gene3D" id="3.30.1380.10">
    <property type="match status" value="1"/>
</dbReference>
<evidence type="ECO:0000256" key="8">
    <source>
        <dbReference type="PIRSR" id="PIRSR018455-2"/>
    </source>
</evidence>
<dbReference type="InterPro" id="IPR009045">
    <property type="entry name" value="Zn_M74/Hedgehog-like"/>
</dbReference>
<dbReference type="NCBIfam" id="NF006947">
    <property type="entry name" value="PRK09429.1"/>
    <property type="match status" value="1"/>
</dbReference>
<dbReference type="Pfam" id="PF03411">
    <property type="entry name" value="Peptidase_M74"/>
    <property type="match status" value="1"/>
</dbReference>
<evidence type="ECO:0000256" key="6">
    <source>
        <dbReference type="ARBA" id="ARBA00022833"/>
    </source>
</evidence>
<name>A0A318THB2_9BRAD</name>
<feature type="disulfide bond" evidence="8">
    <location>
        <begin position="243"/>
        <end position="291"/>
    </location>
</feature>
<keyword evidence="1" id="KW-0645">Protease</keyword>
<keyword evidence="7" id="KW-0482">Metalloprotease</keyword>
<evidence type="ECO:0000256" key="4">
    <source>
        <dbReference type="ARBA" id="ARBA00022764"/>
    </source>
</evidence>